<dbReference type="PROSITE" id="PS50850">
    <property type="entry name" value="MFS"/>
    <property type="match status" value="1"/>
</dbReference>
<evidence type="ECO:0000256" key="2">
    <source>
        <dbReference type="ARBA" id="ARBA00022448"/>
    </source>
</evidence>
<dbReference type="InterPro" id="IPR036259">
    <property type="entry name" value="MFS_trans_sf"/>
</dbReference>
<evidence type="ECO:0000313" key="11">
    <source>
        <dbReference type="Proteomes" id="UP001229651"/>
    </source>
</evidence>
<evidence type="ECO:0000256" key="8">
    <source>
        <dbReference type="SAM" id="Phobius"/>
    </source>
</evidence>
<feature type="domain" description="Major facilitator superfamily (MFS) profile" evidence="9">
    <location>
        <begin position="29"/>
        <end position="237"/>
    </location>
</feature>
<keyword evidence="11" id="KW-1185">Reference proteome</keyword>
<feature type="transmembrane region" description="Helical" evidence="8">
    <location>
        <begin position="95"/>
        <end position="116"/>
    </location>
</feature>
<dbReference type="Proteomes" id="UP001229651">
    <property type="component" value="Unassembled WGS sequence"/>
</dbReference>
<evidence type="ECO:0000256" key="7">
    <source>
        <dbReference type="SAM" id="MobiDB-lite"/>
    </source>
</evidence>
<dbReference type="Gene3D" id="1.20.1720.10">
    <property type="entry name" value="Multidrug resistance protein D"/>
    <property type="match status" value="1"/>
</dbReference>
<evidence type="ECO:0000256" key="4">
    <source>
        <dbReference type="ARBA" id="ARBA00022692"/>
    </source>
</evidence>
<comment type="caution">
    <text evidence="10">The sequence shown here is derived from an EMBL/GenBank/DDBJ whole genome shotgun (WGS) entry which is preliminary data.</text>
</comment>
<evidence type="ECO:0000313" key="10">
    <source>
        <dbReference type="EMBL" id="MDQ0377249.1"/>
    </source>
</evidence>
<gene>
    <name evidence="10" type="ORF">FB470_001243</name>
</gene>
<dbReference type="PANTHER" id="PTHR42718:SF46">
    <property type="entry name" value="BLR6921 PROTEIN"/>
    <property type="match status" value="1"/>
</dbReference>
<evidence type="ECO:0000256" key="3">
    <source>
        <dbReference type="ARBA" id="ARBA00022475"/>
    </source>
</evidence>
<keyword evidence="4 8" id="KW-0812">Transmembrane</keyword>
<proteinExistence type="predicted"/>
<reference evidence="10 11" key="1">
    <citation type="submission" date="2023-07" db="EMBL/GenBank/DDBJ databases">
        <title>Sequencing the genomes of 1000 actinobacteria strains.</title>
        <authorList>
            <person name="Klenk H.-P."/>
        </authorList>
    </citation>
    <scope>NUCLEOTIDE SEQUENCE [LARGE SCALE GENOMIC DNA]</scope>
    <source>
        <strain evidence="10 11">DSM 45805</strain>
    </source>
</reference>
<keyword evidence="6 8" id="KW-0472">Membrane</keyword>
<evidence type="ECO:0000256" key="5">
    <source>
        <dbReference type="ARBA" id="ARBA00022989"/>
    </source>
</evidence>
<protein>
    <submittedName>
        <fullName evidence="10">Sugar phosphate permease</fullName>
    </submittedName>
</protein>
<dbReference type="InterPro" id="IPR011701">
    <property type="entry name" value="MFS"/>
</dbReference>
<feature type="region of interest" description="Disordered" evidence="7">
    <location>
        <begin position="1"/>
        <end position="20"/>
    </location>
</feature>
<organism evidence="10 11">
    <name type="scientific">Amycolatopsis thermophila</name>
    <dbReference type="NCBI Taxonomy" id="206084"/>
    <lineage>
        <taxon>Bacteria</taxon>
        <taxon>Bacillati</taxon>
        <taxon>Actinomycetota</taxon>
        <taxon>Actinomycetes</taxon>
        <taxon>Pseudonocardiales</taxon>
        <taxon>Pseudonocardiaceae</taxon>
        <taxon>Amycolatopsis</taxon>
    </lineage>
</organism>
<evidence type="ECO:0000256" key="1">
    <source>
        <dbReference type="ARBA" id="ARBA00004651"/>
    </source>
</evidence>
<dbReference type="InterPro" id="IPR020846">
    <property type="entry name" value="MFS_dom"/>
</dbReference>
<feature type="region of interest" description="Disordered" evidence="7">
    <location>
        <begin position="204"/>
        <end position="224"/>
    </location>
</feature>
<feature type="transmembrane region" description="Helical" evidence="8">
    <location>
        <begin position="64"/>
        <end position="83"/>
    </location>
</feature>
<dbReference type="Pfam" id="PF07690">
    <property type="entry name" value="MFS_1"/>
    <property type="match status" value="1"/>
</dbReference>
<evidence type="ECO:0000256" key="6">
    <source>
        <dbReference type="ARBA" id="ARBA00023136"/>
    </source>
</evidence>
<sequence length="237" mass="24930">MTRTTYAEPAGGSPAGSTDDPHHARRWLILVVIGLAQLMVVLDATIVNIALPTAQHELGFSSDARQWVVTAYALAFGSLLLLGGRVNDLFGRKRAFLTGLAGFAIASAVGGAANGIEMLIVARAAQGVFGALLAPAALSLLTTTFIDPKERGRAFGIFGAIAGGGCRGRPAARWRAHRVPRLALVHARQHHLRGDRVRRRFHPAAAPAVGGPPEAGHPGRGRDARLVPISRVTCTIN</sequence>
<feature type="transmembrane region" description="Helical" evidence="8">
    <location>
        <begin position="128"/>
        <end position="146"/>
    </location>
</feature>
<dbReference type="EMBL" id="JAUSUT010000001">
    <property type="protein sequence ID" value="MDQ0377249.1"/>
    <property type="molecule type" value="Genomic_DNA"/>
</dbReference>
<keyword evidence="5 8" id="KW-1133">Transmembrane helix</keyword>
<comment type="subcellular location">
    <subcellularLocation>
        <location evidence="1">Cell membrane</location>
        <topology evidence="1">Multi-pass membrane protein</topology>
    </subcellularLocation>
</comment>
<accession>A0ABU0EPN0</accession>
<feature type="transmembrane region" description="Helical" evidence="8">
    <location>
        <begin position="27"/>
        <end position="52"/>
    </location>
</feature>
<feature type="compositionally biased region" description="Low complexity" evidence="7">
    <location>
        <begin position="204"/>
        <end position="216"/>
    </location>
</feature>
<evidence type="ECO:0000259" key="9">
    <source>
        <dbReference type="PROSITE" id="PS50850"/>
    </source>
</evidence>
<dbReference type="PANTHER" id="PTHR42718">
    <property type="entry name" value="MAJOR FACILITATOR SUPERFAMILY MULTIDRUG TRANSPORTER MFSC"/>
    <property type="match status" value="1"/>
</dbReference>
<dbReference type="SUPFAM" id="SSF103473">
    <property type="entry name" value="MFS general substrate transporter"/>
    <property type="match status" value="1"/>
</dbReference>
<keyword evidence="2" id="KW-0813">Transport</keyword>
<name>A0ABU0EPN0_9PSEU</name>
<keyword evidence="3" id="KW-1003">Cell membrane</keyword>